<dbReference type="AlphaFoldDB" id="A8MDR8"/>
<evidence type="ECO:0000313" key="3">
    <source>
        <dbReference type="Proteomes" id="UP000001137"/>
    </source>
</evidence>
<dbReference type="Proteomes" id="UP000001137">
    <property type="component" value="Chromosome"/>
</dbReference>
<feature type="domain" description="Metallo-beta-lactamase" evidence="1">
    <location>
        <begin position="24"/>
        <end position="213"/>
    </location>
</feature>
<name>A8MDR8_CALMQ</name>
<dbReference type="InterPro" id="IPR036866">
    <property type="entry name" value="RibonucZ/Hydroxyglut_hydro"/>
</dbReference>
<sequence length="309" mass="34403">MVEVTIRDLTSRVSLVGTYYGDVELNMVYVKDSGVLLDTSTSSIIEDVVKVIGLPKVAIITHPHEDHAGGSGYLASRGVRVIAHEAARGFLYNNVINVDSFFSLKYRSCFTPEFTESFIRDFRSKVGSPVVHESFRGMLNLNGVKCIEAFGHTSGTVVCIVDDVMFTSDAVQGLGIRGLSTTDSIPQVSSIDDYLQTLNTLKSIKVKMLVPGHNYLPFSKRVLEGNEVEEFIEASIEAMNRLLGIAKVLLSERPLTICEFADNLIHEYGVKRSLYPQALITANAIIRFYKRRRLLRIIKEGDVELYSIK</sequence>
<dbReference type="PANTHER" id="PTHR42951">
    <property type="entry name" value="METALLO-BETA-LACTAMASE DOMAIN-CONTAINING"/>
    <property type="match status" value="1"/>
</dbReference>
<dbReference type="SUPFAM" id="SSF56281">
    <property type="entry name" value="Metallo-hydrolase/oxidoreductase"/>
    <property type="match status" value="1"/>
</dbReference>
<reference evidence="2 3" key="1">
    <citation type="submission" date="2007-10" db="EMBL/GenBank/DDBJ databases">
        <title>Complete sequence of Caldivirga maquilingensis IC-167.</title>
        <authorList>
            <consortium name="US DOE Joint Genome Institute"/>
            <person name="Copeland A."/>
            <person name="Lucas S."/>
            <person name="Lapidus A."/>
            <person name="Barry K."/>
            <person name="Glavina del Rio T."/>
            <person name="Dalin E."/>
            <person name="Tice H."/>
            <person name="Pitluck S."/>
            <person name="Saunders E."/>
            <person name="Brettin T."/>
            <person name="Bruce D."/>
            <person name="Detter J.C."/>
            <person name="Han C."/>
            <person name="Schmutz J."/>
            <person name="Larimer F."/>
            <person name="Land M."/>
            <person name="Hauser L."/>
            <person name="Kyrpides N."/>
            <person name="Ivanova N."/>
            <person name="Biddle J.F."/>
            <person name="Zhang Z."/>
            <person name="Fitz-Gibbon S.T."/>
            <person name="Lowe T.M."/>
            <person name="Saltikov C."/>
            <person name="House C.H."/>
            <person name="Richardson P."/>
        </authorList>
    </citation>
    <scope>NUCLEOTIDE SEQUENCE [LARGE SCALE GENOMIC DNA]</scope>
    <source>
        <strain evidence="3">ATCC 700844 / DSM 13496 / JCM 10307 / IC-167</strain>
    </source>
</reference>
<accession>A8MDR8</accession>
<keyword evidence="3" id="KW-1185">Reference proteome</keyword>
<dbReference type="InterPro" id="IPR001279">
    <property type="entry name" value="Metallo-B-lactamas"/>
</dbReference>
<dbReference type="PANTHER" id="PTHR42951:SF17">
    <property type="entry name" value="METALLO-BETA-LACTAMASE DOMAIN-CONTAINING PROTEIN"/>
    <property type="match status" value="1"/>
</dbReference>
<gene>
    <name evidence="2" type="ordered locus">Cmaq_1096</name>
</gene>
<dbReference type="Gene3D" id="3.60.15.10">
    <property type="entry name" value="Ribonuclease Z/Hydroxyacylglutathione hydrolase-like"/>
    <property type="match status" value="1"/>
</dbReference>
<dbReference type="GeneID" id="5708979"/>
<dbReference type="Pfam" id="PF00753">
    <property type="entry name" value="Lactamase_B"/>
    <property type="match status" value="1"/>
</dbReference>
<organism evidence="2 3">
    <name type="scientific">Caldivirga maquilingensis (strain ATCC 700844 / DSM 13496 / JCM 10307 / IC-167)</name>
    <dbReference type="NCBI Taxonomy" id="397948"/>
    <lineage>
        <taxon>Archaea</taxon>
        <taxon>Thermoproteota</taxon>
        <taxon>Thermoprotei</taxon>
        <taxon>Thermoproteales</taxon>
        <taxon>Thermoproteaceae</taxon>
        <taxon>Caldivirga</taxon>
    </lineage>
</organism>
<dbReference type="KEGG" id="cma:Cmaq_1096"/>
<dbReference type="EMBL" id="CP000852">
    <property type="protein sequence ID" value="ABW01924.1"/>
    <property type="molecule type" value="Genomic_DNA"/>
</dbReference>
<protein>
    <submittedName>
        <fullName evidence="2">Beta-lactamase domain protein</fullName>
    </submittedName>
</protein>
<proteinExistence type="predicted"/>
<dbReference type="eggNOG" id="arCOG00498">
    <property type="taxonomic scope" value="Archaea"/>
</dbReference>
<dbReference type="STRING" id="397948.Cmaq_1096"/>
<dbReference type="HOGENOM" id="CLU_898945_0_0_2"/>
<dbReference type="OrthoDB" id="197151at2157"/>
<evidence type="ECO:0000313" key="2">
    <source>
        <dbReference type="EMBL" id="ABW01924.1"/>
    </source>
</evidence>
<evidence type="ECO:0000259" key="1">
    <source>
        <dbReference type="SMART" id="SM00849"/>
    </source>
</evidence>
<dbReference type="InterPro" id="IPR050855">
    <property type="entry name" value="NDM-1-like"/>
</dbReference>
<dbReference type="RefSeq" id="WP_012186143.1">
    <property type="nucleotide sequence ID" value="NC_009954.1"/>
</dbReference>
<dbReference type="SMART" id="SM00849">
    <property type="entry name" value="Lactamase_B"/>
    <property type="match status" value="1"/>
</dbReference>